<dbReference type="STRING" id="59750.AWC31_03475"/>
<keyword evidence="6" id="KW-0547">Nucleotide-binding</keyword>
<evidence type="ECO:0000256" key="6">
    <source>
        <dbReference type="ARBA" id="ARBA00022741"/>
    </source>
</evidence>
<dbReference type="InterPro" id="IPR003439">
    <property type="entry name" value="ABC_transporter-like_ATP-bd"/>
</dbReference>
<keyword evidence="8" id="KW-1278">Translocase</keyword>
<keyword evidence="4" id="KW-1003">Cell membrane</keyword>
<comment type="similarity">
    <text evidence="2">Belongs to the ABC transporter superfamily.</text>
</comment>
<dbReference type="AlphaFoldDB" id="A0A132PNI6"/>
<dbReference type="PATRIC" id="fig|59750.3.peg.6731"/>
<dbReference type="InterPro" id="IPR050388">
    <property type="entry name" value="ABC_Ni/Peptide_Import"/>
</dbReference>
<evidence type="ECO:0000256" key="1">
    <source>
        <dbReference type="ARBA" id="ARBA00004202"/>
    </source>
</evidence>
<gene>
    <name evidence="11" type="ORF">AFM11_13190</name>
</gene>
<dbReference type="PANTHER" id="PTHR43297:SF14">
    <property type="entry name" value="ATPASE AAA-TYPE CORE DOMAIN-CONTAINING PROTEIN"/>
    <property type="match status" value="1"/>
</dbReference>
<dbReference type="SMART" id="SM00382">
    <property type="entry name" value="AAA"/>
    <property type="match status" value="1"/>
</dbReference>
<reference evidence="11 12" key="1">
    <citation type="submission" date="2015-07" db="EMBL/GenBank/DDBJ databases">
        <title>A draft genome sequence of Mycobacterium wolinskyi.</title>
        <authorList>
            <person name="de Man T.J."/>
            <person name="Perry K.A."/>
            <person name="Coulliette A.D."/>
            <person name="Jensen B."/>
            <person name="Toney N.C."/>
            <person name="Limbago B.M."/>
            <person name="Noble-Wang J."/>
        </authorList>
    </citation>
    <scope>NUCLEOTIDE SEQUENCE [LARGE SCALE GENOMIC DNA]</scope>
    <source>
        <strain evidence="11 12">CDC_01</strain>
    </source>
</reference>
<evidence type="ECO:0000256" key="8">
    <source>
        <dbReference type="ARBA" id="ARBA00022967"/>
    </source>
</evidence>
<dbReference type="Gene3D" id="3.40.50.300">
    <property type="entry name" value="P-loop containing nucleotide triphosphate hydrolases"/>
    <property type="match status" value="1"/>
</dbReference>
<evidence type="ECO:0000256" key="3">
    <source>
        <dbReference type="ARBA" id="ARBA00022448"/>
    </source>
</evidence>
<dbReference type="Pfam" id="PF00005">
    <property type="entry name" value="ABC_tran"/>
    <property type="match status" value="1"/>
</dbReference>
<dbReference type="SUPFAM" id="SSF52540">
    <property type="entry name" value="P-loop containing nucleoside triphosphate hydrolases"/>
    <property type="match status" value="1"/>
</dbReference>
<dbReference type="InterPro" id="IPR027417">
    <property type="entry name" value="P-loop_NTPase"/>
</dbReference>
<keyword evidence="12" id="KW-1185">Reference proteome</keyword>
<comment type="caution">
    <text evidence="11">The sequence shown here is derived from an EMBL/GenBank/DDBJ whole genome shotgun (WGS) entry which is preliminary data.</text>
</comment>
<keyword evidence="3" id="KW-0813">Transport</keyword>
<dbReference type="GO" id="GO:0005886">
    <property type="term" value="C:plasma membrane"/>
    <property type="evidence" value="ECO:0007669"/>
    <property type="project" value="UniProtKB-SubCell"/>
</dbReference>
<evidence type="ECO:0000313" key="12">
    <source>
        <dbReference type="Proteomes" id="UP000070612"/>
    </source>
</evidence>
<keyword evidence="5" id="KW-0997">Cell inner membrane</keyword>
<evidence type="ECO:0000259" key="10">
    <source>
        <dbReference type="PROSITE" id="PS50893"/>
    </source>
</evidence>
<accession>A0A132PNI6</accession>
<evidence type="ECO:0000256" key="2">
    <source>
        <dbReference type="ARBA" id="ARBA00005417"/>
    </source>
</evidence>
<dbReference type="GO" id="GO:0016887">
    <property type="term" value="F:ATP hydrolysis activity"/>
    <property type="evidence" value="ECO:0007669"/>
    <property type="project" value="InterPro"/>
</dbReference>
<dbReference type="PANTHER" id="PTHR43297">
    <property type="entry name" value="OLIGOPEPTIDE TRANSPORT ATP-BINDING PROTEIN APPD"/>
    <property type="match status" value="1"/>
</dbReference>
<evidence type="ECO:0000256" key="5">
    <source>
        <dbReference type="ARBA" id="ARBA00022519"/>
    </source>
</evidence>
<keyword evidence="7" id="KW-0067">ATP-binding</keyword>
<dbReference type="PROSITE" id="PS00211">
    <property type="entry name" value="ABC_TRANSPORTER_1"/>
    <property type="match status" value="1"/>
</dbReference>
<sequence>MAPPAAQLRELTVDIATRRGRDARAVRVLDEVDLVVEQGRVTALIGESGCGKSLVASALCGLLPPAARVSGRILVSGQDMTLAGESGWRPLRGRHVGFVPQSAATSFTPVRTIGSQLAEVCELLDSERTPGQLINAVGLAADVADRYPHELSGGMAQRMAIAAALSGRPRLLIADEPTSALDPDNAAMVWRLLADAAADGAGVLVVTHDLPSLLRAAACDDIALMRAGTVLRQAAAAELLDDADDYVRRFFAAVAQ</sequence>
<dbReference type="InterPro" id="IPR003593">
    <property type="entry name" value="AAA+_ATPase"/>
</dbReference>
<dbReference type="Proteomes" id="UP000070612">
    <property type="component" value="Unassembled WGS sequence"/>
</dbReference>
<evidence type="ECO:0000256" key="9">
    <source>
        <dbReference type="ARBA" id="ARBA00023136"/>
    </source>
</evidence>
<evidence type="ECO:0000256" key="4">
    <source>
        <dbReference type="ARBA" id="ARBA00022475"/>
    </source>
</evidence>
<evidence type="ECO:0000256" key="7">
    <source>
        <dbReference type="ARBA" id="ARBA00022840"/>
    </source>
</evidence>
<dbReference type="EMBL" id="LGTW01000007">
    <property type="protein sequence ID" value="KWX23875.1"/>
    <property type="molecule type" value="Genomic_DNA"/>
</dbReference>
<name>A0A132PNI6_9MYCO</name>
<dbReference type="PROSITE" id="PS50893">
    <property type="entry name" value="ABC_TRANSPORTER_2"/>
    <property type="match status" value="1"/>
</dbReference>
<dbReference type="GO" id="GO:0005524">
    <property type="term" value="F:ATP binding"/>
    <property type="evidence" value="ECO:0007669"/>
    <property type="project" value="UniProtKB-KW"/>
</dbReference>
<proteinExistence type="inferred from homology"/>
<comment type="subcellular location">
    <subcellularLocation>
        <location evidence="1">Cell membrane</location>
        <topology evidence="1">Peripheral membrane protein</topology>
    </subcellularLocation>
</comment>
<dbReference type="RefSeq" id="WP_067849589.1">
    <property type="nucleotide sequence ID" value="NZ_LGTW01000007.1"/>
</dbReference>
<dbReference type="InterPro" id="IPR017871">
    <property type="entry name" value="ABC_transporter-like_CS"/>
</dbReference>
<protein>
    <submittedName>
        <fullName evidence="11">ABC transporter</fullName>
    </submittedName>
</protein>
<organism evidence="11 12">
    <name type="scientific">Mycolicibacterium wolinskyi</name>
    <dbReference type="NCBI Taxonomy" id="59750"/>
    <lineage>
        <taxon>Bacteria</taxon>
        <taxon>Bacillati</taxon>
        <taxon>Actinomycetota</taxon>
        <taxon>Actinomycetes</taxon>
        <taxon>Mycobacteriales</taxon>
        <taxon>Mycobacteriaceae</taxon>
        <taxon>Mycolicibacterium</taxon>
    </lineage>
</organism>
<evidence type="ECO:0000313" key="11">
    <source>
        <dbReference type="EMBL" id="KWX23875.1"/>
    </source>
</evidence>
<feature type="domain" description="ABC transporter" evidence="10">
    <location>
        <begin position="8"/>
        <end position="252"/>
    </location>
</feature>
<keyword evidence="9" id="KW-0472">Membrane</keyword>